<comment type="caution">
    <text evidence="2">Lacks conserved residue(s) required for the propagation of feature annotation.</text>
</comment>
<feature type="domain" description="Sushi" evidence="3">
    <location>
        <begin position="1"/>
        <end position="41"/>
    </location>
</feature>
<dbReference type="SUPFAM" id="SSF57535">
    <property type="entry name" value="Complement control module/SCR domain"/>
    <property type="match status" value="1"/>
</dbReference>
<proteinExistence type="predicted"/>
<dbReference type="Proteomes" id="UP000324222">
    <property type="component" value="Unassembled WGS sequence"/>
</dbReference>
<accession>A0A5B7K7N9</accession>
<dbReference type="InterPro" id="IPR035976">
    <property type="entry name" value="Sushi/SCR/CCP_sf"/>
</dbReference>
<dbReference type="AlphaFoldDB" id="A0A5B7K7N9"/>
<sequence>MQVTHGQTIDVQCNENFELAYSQAPSLCYNGTWTNFPRCQPGKGRS</sequence>
<evidence type="ECO:0000259" key="3">
    <source>
        <dbReference type="PROSITE" id="PS50923"/>
    </source>
</evidence>
<dbReference type="InterPro" id="IPR000436">
    <property type="entry name" value="Sushi_SCR_CCP_dom"/>
</dbReference>
<evidence type="ECO:0000256" key="1">
    <source>
        <dbReference type="ARBA" id="ARBA00023157"/>
    </source>
</evidence>
<dbReference type="PROSITE" id="PS50923">
    <property type="entry name" value="SUSHI"/>
    <property type="match status" value="1"/>
</dbReference>
<comment type="caution">
    <text evidence="4">The sequence shown here is derived from an EMBL/GenBank/DDBJ whole genome shotgun (WGS) entry which is preliminary data.</text>
</comment>
<keyword evidence="1" id="KW-1015">Disulfide bond</keyword>
<reference evidence="4 5" key="1">
    <citation type="submission" date="2019-05" db="EMBL/GenBank/DDBJ databases">
        <title>Another draft genome of Portunus trituberculatus and its Hox gene families provides insights of decapod evolution.</title>
        <authorList>
            <person name="Jeong J.-H."/>
            <person name="Song I."/>
            <person name="Kim S."/>
            <person name="Choi T."/>
            <person name="Kim D."/>
            <person name="Ryu S."/>
            <person name="Kim W."/>
        </authorList>
    </citation>
    <scope>NUCLEOTIDE SEQUENCE [LARGE SCALE GENOMIC DNA]</scope>
    <source>
        <tissue evidence="4">Muscle</tissue>
    </source>
</reference>
<organism evidence="4 5">
    <name type="scientific">Portunus trituberculatus</name>
    <name type="common">Swimming crab</name>
    <name type="synonym">Neptunus trituberculatus</name>
    <dbReference type="NCBI Taxonomy" id="210409"/>
    <lineage>
        <taxon>Eukaryota</taxon>
        <taxon>Metazoa</taxon>
        <taxon>Ecdysozoa</taxon>
        <taxon>Arthropoda</taxon>
        <taxon>Crustacea</taxon>
        <taxon>Multicrustacea</taxon>
        <taxon>Malacostraca</taxon>
        <taxon>Eumalacostraca</taxon>
        <taxon>Eucarida</taxon>
        <taxon>Decapoda</taxon>
        <taxon>Pleocyemata</taxon>
        <taxon>Brachyura</taxon>
        <taxon>Eubrachyura</taxon>
        <taxon>Portunoidea</taxon>
        <taxon>Portunidae</taxon>
        <taxon>Portuninae</taxon>
        <taxon>Portunus</taxon>
    </lineage>
</organism>
<evidence type="ECO:0000256" key="2">
    <source>
        <dbReference type="PROSITE-ProRule" id="PRU00302"/>
    </source>
</evidence>
<dbReference type="Pfam" id="PF00084">
    <property type="entry name" value="Sushi"/>
    <property type="match status" value="1"/>
</dbReference>
<evidence type="ECO:0000313" key="5">
    <source>
        <dbReference type="Proteomes" id="UP000324222"/>
    </source>
</evidence>
<evidence type="ECO:0000313" key="4">
    <source>
        <dbReference type="EMBL" id="MPD01238.1"/>
    </source>
</evidence>
<keyword evidence="5" id="KW-1185">Reference proteome</keyword>
<dbReference type="Gene3D" id="2.10.70.10">
    <property type="entry name" value="Complement Module, domain 1"/>
    <property type="match status" value="1"/>
</dbReference>
<gene>
    <name evidence="4" type="ORF">E2C01_096757</name>
</gene>
<dbReference type="EMBL" id="VSRR010126267">
    <property type="protein sequence ID" value="MPD01238.1"/>
    <property type="molecule type" value="Genomic_DNA"/>
</dbReference>
<keyword evidence="2" id="KW-0768">Sushi</keyword>
<protein>
    <recommendedName>
        <fullName evidence="3">Sushi domain-containing protein</fullName>
    </recommendedName>
</protein>
<name>A0A5B7K7N9_PORTR</name>